<feature type="transmembrane region" description="Helical" evidence="1">
    <location>
        <begin position="39"/>
        <end position="58"/>
    </location>
</feature>
<evidence type="ECO:0000313" key="2">
    <source>
        <dbReference type="EMBL" id="SFL49411.1"/>
    </source>
</evidence>
<name>A0A1I4I6L6_9LACT</name>
<feature type="transmembrane region" description="Helical" evidence="1">
    <location>
        <begin position="12"/>
        <end position="33"/>
    </location>
</feature>
<keyword evidence="1" id="KW-1133">Transmembrane helix</keyword>
<keyword evidence="1" id="KW-0812">Transmembrane</keyword>
<organism evidence="2 3">
    <name type="scientific">Lactococcus garvieae</name>
    <dbReference type="NCBI Taxonomy" id="1363"/>
    <lineage>
        <taxon>Bacteria</taxon>
        <taxon>Bacillati</taxon>
        <taxon>Bacillota</taxon>
        <taxon>Bacilli</taxon>
        <taxon>Lactobacillales</taxon>
        <taxon>Streptococcaceae</taxon>
        <taxon>Lactococcus</taxon>
    </lineage>
</organism>
<accession>A0A1I4I6L6</accession>
<dbReference type="PROSITE" id="PS51257">
    <property type="entry name" value="PROKAR_LIPOPROTEIN"/>
    <property type="match status" value="1"/>
</dbReference>
<reference evidence="2 3" key="1">
    <citation type="submission" date="2016-10" db="EMBL/GenBank/DDBJ databases">
        <authorList>
            <person name="de Groot N.N."/>
        </authorList>
    </citation>
    <scope>NUCLEOTIDE SEQUENCE [LARGE SCALE GENOMIC DNA]</scope>
    <source>
        <strain evidence="2 3">M79</strain>
    </source>
</reference>
<protein>
    <submittedName>
        <fullName evidence="2">Uncharacterized protein</fullName>
    </submittedName>
</protein>
<dbReference type="AlphaFoldDB" id="A0A1I4I6L6"/>
<sequence length="61" mass="6548">MLKLLTIIRDKIGGQLHSVLFLIGLGCFLKVAFMTDIKLGIGCIGAFCILISLLLSRLGGE</sequence>
<proteinExistence type="predicted"/>
<evidence type="ECO:0000256" key="1">
    <source>
        <dbReference type="SAM" id="Phobius"/>
    </source>
</evidence>
<dbReference type="EMBL" id="FOTJ01000013">
    <property type="protein sequence ID" value="SFL49411.1"/>
    <property type="molecule type" value="Genomic_DNA"/>
</dbReference>
<evidence type="ECO:0000313" key="3">
    <source>
        <dbReference type="Proteomes" id="UP000181969"/>
    </source>
</evidence>
<gene>
    <name evidence="2" type="ORF">SAMN05216438_11312</name>
</gene>
<dbReference type="Proteomes" id="UP000181969">
    <property type="component" value="Unassembled WGS sequence"/>
</dbReference>
<dbReference type="RefSeq" id="WP_074751629.1">
    <property type="nucleotide sequence ID" value="NZ_FOTJ01000013.1"/>
</dbReference>
<keyword evidence="1" id="KW-0472">Membrane</keyword>